<keyword evidence="3" id="KW-1185">Reference proteome</keyword>
<keyword evidence="1" id="KW-1133">Transmembrane helix</keyword>
<proteinExistence type="predicted"/>
<reference evidence="2 3" key="1">
    <citation type="submission" date="2021-05" db="EMBL/GenBank/DDBJ databases">
        <title>A Polyphasic approach of four new species of the genus Ohtaekwangia: Ohtaekwangia histidinii sp. nov., Ohtaekwangia cretensis sp. nov., Ohtaekwangia indiensis sp. nov., Ohtaekwangia reichenbachii sp. nov. from diverse environment.</title>
        <authorList>
            <person name="Octaviana S."/>
        </authorList>
    </citation>
    <scope>NUCLEOTIDE SEQUENCE [LARGE SCALE GENOMIC DNA]</scope>
    <source>
        <strain evidence="2 3">PWU37</strain>
    </source>
</reference>
<accession>A0AAP2DF90</accession>
<feature type="transmembrane region" description="Helical" evidence="1">
    <location>
        <begin position="110"/>
        <end position="128"/>
    </location>
</feature>
<evidence type="ECO:0000313" key="2">
    <source>
        <dbReference type="EMBL" id="MBT1690041.1"/>
    </source>
</evidence>
<name>A0AAP2DF90_9BACT</name>
<comment type="caution">
    <text evidence="2">The sequence shown here is derived from an EMBL/GenBank/DDBJ whole genome shotgun (WGS) entry which is preliminary data.</text>
</comment>
<organism evidence="2 3">
    <name type="scientific">Dawidia soli</name>
    <dbReference type="NCBI Taxonomy" id="2782352"/>
    <lineage>
        <taxon>Bacteria</taxon>
        <taxon>Pseudomonadati</taxon>
        <taxon>Bacteroidota</taxon>
        <taxon>Cytophagia</taxon>
        <taxon>Cytophagales</taxon>
        <taxon>Chryseotaleaceae</taxon>
        <taxon>Dawidia</taxon>
    </lineage>
</organism>
<keyword evidence="1" id="KW-0472">Membrane</keyword>
<dbReference type="Proteomes" id="UP001319180">
    <property type="component" value="Unassembled WGS sequence"/>
</dbReference>
<dbReference type="EMBL" id="JAHESC010000053">
    <property type="protein sequence ID" value="MBT1690041.1"/>
    <property type="molecule type" value="Genomic_DNA"/>
</dbReference>
<evidence type="ECO:0000313" key="3">
    <source>
        <dbReference type="Proteomes" id="UP001319180"/>
    </source>
</evidence>
<dbReference type="RefSeq" id="WP_254093261.1">
    <property type="nucleotide sequence ID" value="NZ_JAHESC010000053.1"/>
</dbReference>
<protein>
    <submittedName>
        <fullName evidence="2">Cytochrome C</fullName>
    </submittedName>
</protein>
<evidence type="ECO:0000256" key="1">
    <source>
        <dbReference type="SAM" id="Phobius"/>
    </source>
</evidence>
<dbReference type="AlphaFoldDB" id="A0AAP2DF90"/>
<gene>
    <name evidence="2" type="ORF">KK078_25985</name>
</gene>
<keyword evidence="1" id="KW-0812">Transmembrane</keyword>
<sequence length="135" mass="14941">MSEKSKVRLFLDDDTAPLGDFYTPIHFELDTRQLVDGEHVLRIVGQDPSGKEGIRTIPFTVRNGPAISIEGLKAHDVVDGVLPLMINAYGKGDQHKFLIEGSETPRSAPAWIWAAIVLFAGWAAYYFITSLQVTL</sequence>